<protein>
    <recommendedName>
        <fullName evidence="5">UDENN domain-containing protein</fullName>
    </recommendedName>
</protein>
<comment type="similarity">
    <text evidence="2">Belongs to the DENND10 family.</text>
</comment>
<dbReference type="InterPro" id="IPR037516">
    <property type="entry name" value="Tripartite_DENN"/>
</dbReference>
<dbReference type="InterPro" id="IPR042431">
    <property type="entry name" value="FAM45"/>
</dbReference>
<dbReference type="PROSITE" id="PS50211">
    <property type="entry name" value="DENN"/>
    <property type="match status" value="1"/>
</dbReference>
<evidence type="ECO:0000256" key="2">
    <source>
        <dbReference type="ARBA" id="ARBA00008641"/>
    </source>
</evidence>
<organism evidence="6 7">
    <name type="scientific">Porites evermanni</name>
    <dbReference type="NCBI Taxonomy" id="104178"/>
    <lineage>
        <taxon>Eukaryota</taxon>
        <taxon>Metazoa</taxon>
        <taxon>Cnidaria</taxon>
        <taxon>Anthozoa</taxon>
        <taxon>Hexacorallia</taxon>
        <taxon>Scleractinia</taxon>
        <taxon>Fungiina</taxon>
        <taxon>Poritidae</taxon>
        <taxon>Porites</taxon>
    </lineage>
</organism>
<dbReference type="PANTHER" id="PTHR28544">
    <property type="entry name" value="PROTEIN FAM45A-RELATED"/>
    <property type="match status" value="1"/>
</dbReference>
<name>A0ABN8LG64_9CNID</name>
<feature type="domain" description="UDENN" evidence="5">
    <location>
        <begin position="1"/>
        <end position="357"/>
    </location>
</feature>
<evidence type="ECO:0000256" key="4">
    <source>
        <dbReference type="ARBA" id="ARBA00022753"/>
    </source>
</evidence>
<proteinExistence type="inferred from homology"/>
<keyword evidence="4" id="KW-0967">Endosome</keyword>
<reference evidence="6 7" key="1">
    <citation type="submission" date="2022-05" db="EMBL/GenBank/DDBJ databases">
        <authorList>
            <consortium name="Genoscope - CEA"/>
            <person name="William W."/>
        </authorList>
    </citation>
    <scope>NUCLEOTIDE SEQUENCE [LARGE SCALE GENOMIC DNA]</scope>
</reference>
<dbReference type="PANTHER" id="PTHR28544:SF1">
    <property type="entry name" value="DENN DOMAIN-CONTAINING PROTEIN 10-RELATED"/>
    <property type="match status" value="1"/>
</dbReference>
<dbReference type="Pfam" id="PF08616">
    <property type="entry name" value="SPA"/>
    <property type="match status" value="1"/>
</dbReference>
<evidence type="ECO:0000256" key="1">
    <source>
        <dbReference type="ARBA" id="ARBA00004603"/>
    </source>
</evidence>
<evidence type="ECO:0000313" key="7">
    <source>
        <dbReference type="Proteomes" id="UP001159427"/>
    </source>
</evidence>
<dbReference type="EMBL" id="CALNXI010000011">
    <property type="protein sequence ID" value="CAH3014539.1"/>
    <property type="molecule type" value="Genomic_DNA"/>
</dbReference>
<evidence type="ECO:0000259" key="5">
    <source>
        <dbReference type="PROSITE" id="PS50211"/>
    </source>
</evidence>
<comment type="subcellular location">
    <subcellularLocation>
        <location evidence="1">Late endosome</location>
    </subcellularLocation>
</comment>
<evidence type="ECO:0000313" key="6">
    <source>
        <dbReference type="EMBL" id="CAH3014539.1"/>
    </source>
</evidence>
<comment type="caution">
    <text evidence="6">The sequence shown here is derived from an EMBL/GenBank/DDBJ whole genome shotgun (WGS) entry which is preliminary data.</text>
</comment>
<accession>A0ABN8LG64</accession>
<dbReference type="Proteomes" id="UP001159427">
    <property type="component" value="Unassembled WGS sequence"/>
</dbReference>
<evidence type="ECO:0000256" key="3">
    <source>
        <dbReference type="ARBA" id="ARBA00022658"/>
    </source>
</evidence>
<gene>
    <name evidence="6" type="ORF">PEVE_00001730</name>
</gene>
<sequence>MAGLGNLVAACLIEKDVDSDVLWTWSYPSITQTFRKIILRKCCLKTDKEEIIPFCFGQFNKQWFYIYTSEVKNSEALSKVTHVALTLIAKDFCPEKYKALCKIMSSKFIKTGDASTMLESYLSVITKGSCSNDDNGLFLAKDFDPRMSYVASPISGKFMIEKYVINIFGVETILIYTALLLKKRVAVYSPKIEALLGICRALPLLVWHRQNWSILHPFVHLEDDELEGLASNITYVAGFTDASVENRTELYDLFVNVAAGEISIAPEAEETFQMGKIHKDIAMFMVEAAKNEEYNDQTLVKELSVKTKDLINNLTKLAVEPEGGGKARVTLEALKQRKLTAVVENFLFNLAAAEGLV</sequence>
<keyword evidence="7" id="KW-1185">Reference proteome</keyword>
<keyword evidence="3" id="KW-0344">Guanine-nucleotide releasing factor</keyword>